<dbReference type="EMBL" id="JAAGOH010000031">
    <property type="protein sequence ID" value="NDY93246.1"/>
    <property type="molecule type" value="Genomic_DNA"/>
</dbReference>
<gene>
    <name evidence="7" type="ORF">G3A44_18795</name>
</gene>
<evidence type="ECO:0000313" key="7">
    <source>
        <dbReference type="EMBL" id="NDY93246.1"/>
    </source>
</evidence>
<dbReference type="Pfam" id="PF00535">
    <property type="entry name" value="Glycos_transf_2"/>
    <property type="match status" value="1"/>
</dbReference>
<proteinExistence type="inferred from homology"/>
<dbReference type="Gene3D" id="3.90.550.10">
    <property type="entry name" value="Spore Coat Polysaccharide Biosynthesis Protein SpsA, Chain A"/>
    <property type="match status" value="1"/>
</dbReference>
<evidence type="ECO:0000256" key="1">
    <source>
        <dbReference type="ARBA" id="ARBA00001946"/>
    </source>
</evidence>
<dbReference type="AlphaFoldDB" id="A0A7C9TP43"/>
<keyword evidence="8" id="KW-1185">Reference proteome</keyword>
<keyword evidence="5" id="KW-0460">Magnesium</keyword>
<evidence type="ECO:0000259" key="6">
    <source>
        <dbReference type="Pfam" id="PF00535"/>
    </source>
</evidence>
<dbReference type="InterPro" id="IPR001173">
    <property type="entry name" value="Glyco_trans_2-like"/>
</dbReference>
<dbReference type="PANTHER" id="PTHR48090:SF10">
    <property type="entry name" value="GLUCOSYL-3-PHOSPHOGLYCERATE SYNTHASE"/>
    <property type="match status" value="1"/>
</dbReference>
<evidence type="ECO:0000256" key="2">
    <source>
        <dbReference type="ARBA" id="ARBA00006739"/>
    </source>
</evidence>
<evidence type="ECO:0000256" key="4">
    <source>
        <dbReference type="ARBA" id="ARBA00022679"/>
    </source>
</evidence>
<feature type="domain" description="Glycosyltransferase 2-like" evidence="6">
    <location>
        <begin position="4"/>
        <end position="130"/>
    </location>
</feature>
<protein>
    <submittedName>
        <fullName evidence="7">Glycosyltransferase</fullName>
    </submittedName>
</protein>
<dbReference type="SUPFAM" id="SSF53448">
    <property type="entry name" value="Nucleotide-diphospho-sugar transferases"/>
    <property type="match status" value="1"/>
</dbReference>
<name>A0A7C9TP43_9BURK</name>
<comment type="cofactor">
    <cofactor evidence="1">
        <name>Mg(2+)</name>
        <dbReference type="ChEBI" id="CHEBI:18420"/>
    </cofactor>
</comment>
<dbReference type="PANTHER" id="PTHR48090">
    <property type="entry name" value="UNDECAPRENYL-PHOSPHATE 4-DEOXY-4-FORMAMIDO-L-ARABINOSE TRANSFERASE-RELATED"/>
    <property type="match status" value="1"/>
</dbReference>
<dbReference type="GO" id="GO:0016757">
    <property type="term" value="F:glycosyltransferase activity"/>
    <property type="evidence" value="ECO:0007669"/>
    <property type="project" value="UniProtKB-KW"/>
</dbReference>
<evidence type="ECO:0000256" key="3">
    <source>
        <dbReference type="ARBA" id="ARBA00022676"/>
    </source>
</evidence>
<evidence type="ECO:0000256" key="5">
    <source>
        <dbReference type="ARBA" id="ARBA00022842"/>
    </source>
</evidence>
<comment type="caution">
    <text evidence="7">The sequence shown here is derived from an EMBL/GenBank/DDBJ whole genome shotgun (WGS) entry which is preliminary data.</text>
</comment>
<dbReference type="RefSeq" id="WP_163459295.1">
    <property type="nucleotide sequence ID" value="NZ_JAAGOH010000031.1"/>
</dbReference>
<keyword evidence="4 7" id="KW-0808">Transferase</keyword>
<keyword evidence="3" id="KW-0328">Glycosyltransferase</keyword>
<dbReference type="Proteomes" id="UP000484255">
    <property type="component" value="Unassembled WGS sequence"/>
</dbReference>
<reference evidence="7 8" key="1">
    <citation type="submission" date="2020-02" db="EMBL/GenBank/DDBJ databases">
        <title>Ideonella bacterium strain TBM-1.</title>
        <authorList>
            <person name="Chen W.-M."/>
        </authorList>
    </citation>
    <scope>NUCLEOTIDE SEQUENCE [LARGE SCALE GENOMIC DNA]</scope>
    <source>
        <strain evidence="7 8">TBM-1</strain>
    </source>
</reference>
<accession>A0A7C9TP43</accession>
<comment type="similarity">
    <text evidence="2">Belongs to the glycosyltransferase 2 family.</text>
</comment>
<evidence type="ECO:0000313" key="8">
    <source>
        <dbReference type="Proteomes" id="UP000484255"/>
    </source>
</evidence>
<dbReference type="InterPro" id="IPR050256">
    <property type="entry name" value="Glycosyltransferase_2"/>
</dbReference>
<sequence length="348" mass="39881">MRISLVIRTLNESTYLPALLQGVQRQRLPAGWTVECVLVDSGSTDGTVQIAQRFGCRIHTIRREEFSFGRSLNLGCEAAAGDILVFVSGHCVPTDEHWLARLCEPIATSRADYTYGRQIGGPTSRYSETRIFAKYFPGRSSVPQQGYYCNNANSALARSTWSLYRFNEELTGLEDMELARRLVEDGGLVGYVAEACVHHHHQESWAQVRRRFEREAIALRRIMPQVHVGLWDTVRYIASSVWLDLRRARREGQALRQLPGIVRYRWEQYLGAWRGHHQHRKLSRQEKEHYFFPDLVITKDLSHDEIQERRLAAHEGQQRAGARQELSRVLRQTAVPVDVGHPAGGPRD</sequence>
<organism evidence="7 8">
    <name type="scientific">Ideonella livida</name>
    <dbReference type="NCBI Taxonomy" id="2707176"/>
    <lineage>
        <taxon>Bacteria</taxon>
        <taxon>Pseudomonadati</taxon>
        <taxon>Pseudomonadota</taxon>
        <taxon>Betaproteobacteria</taxon>
        <taxon>Burkholderiales</taxon>
        <taxon>Sphaerotilaceae</taxon>
        <taxon>Ideonella</taxon>
    </lineage>
</organism>
<dbReference type="InterPro" id="IPR029044">
    <property type="entry name" value="Nucleotide-diphossugar_trans"/>
</dbReference>